<dbReference type="AlphaFoldDB" id="A0AAQ3Q1J7"/>
<dbReference type="PANTHER" id="PTHR34591:SF56">
    <property type="entry name" value="F-BOX DOMAIN-CONTAINING PROTEIN"/>
    <property type="match status" value="1"/>
</dbReference>
<name>A0AAQ3Q1J7_PASNO</name>
<protein>
    <submittedName>
        <fullName evidence="1">Uncharacterized protein</fullName>
    </submittedName>
</protein>
<proteinExistence type="predicted"/>
<dbReference type="EMBL" id="CP144746">
    <property type="protein sequence ID" value="WVZ57037.1"/>
    <property type="molecule type" value="Genomic_DNA"/>
</dbReference>
<evidence type="ECO:0000313" key="1">
    <source>
        <dbReference type="EMBL" id="WVZ57037.1"/>
    </source>
</evidence>
<organism evidence="1 2">
    <name type="scientific">Paspalum notatum var. saurae</name>
    <dbReference type="NCBI Taxonomy" id="547442"/>
    <lineage>
        <taxon>Eukaryota</taxon>
        <taxon>Viridiplantae</taxon>
        <taxon>Streptophyta</taxon>
        <taxon>Embryophyta</taxon>
        <taxon>Tracheophyta</taxon>
        <taxon>Spermatophyta</taxon>
        <taxon>Magnoliopsida</taxon>
        <taxon>Liliopsida</taxon>
        <taxon>Poales</taxon>
        <taxon>Poaceae</taxon>
        <taxon>PACMAD clade</taxon>
        <taxon>Panicoideae</taxon>
        <taxon>Andropogonodae</taxon>
        <taxon>Paspaleae</taxon>
        <taxon>Paspalinae</taxon>
        <taxon>Paspalum</taxon>
    </lineage>
</organism>
<evidence type="ECO:0000313" key="2">
    <source>
        <dbReference type="Proteomes" id="UP001341281"/>
    </source>
</evidence>
<dbReference type="Proteomes" id="UP001341281">
    <property type="component" value="Chromosome 02"/>
</dbReference>
<dbReference type="PANTHER" id="PTHR34591">
    <property type="entry name" value="OS03G0653100 PROTEIN-RELATED"/>
    <property type="match status" value="1"/>
</dbReference>
<gene>
    <name evidence="1" type="ORF">U9M48_007481</name>
</gene>
<keyword evidence="2" id="KW-1185">Reference proteome</keyword>
<reference evidence="1 2" key="1">
    <citation type="submission" date="2024-02" db="EMBL/GenBank/DDBJ databases">
        <title>High-quality chromosome-scale genome assembly of Pensacola bahiagrass (Paspalum notatum Flugge var. saurae).</title>
        <authorList>
            <person name="Vega J.M."/>
            <person name="Podio M."/>
            <person name="Orjuela J."/>
            <person name="Siena L.A."/>
            <person name="Pessino S.C."/>
            <person name="Combes M.C."/>
            <person name="Mariac C."/>
            <person name="Albertini E."/>
            <person name="Pupilli F."/>
            <person name="Ortiz J.P.A."/>
            <person name="Leblanc O."/>
        </authorList>
    </citation>
    <scope>NUCLEOTIDE SEQUENCE [LARGE SCALE GENOMIC DNA]</scope>
    <source>
        <strain evidence="1">R1</strain>
        <tissue evidence="1">Leaf</tissue>
    </source>
</reference>
<accession>A0AAQ3Q1J7</accession>
<sequence length="365" mass="42138">MATCRCVYRPWRDVVDARRLLRPDLRPRKVRGIFMDYVSLRHPEFLSRPSTASSISGDFPGICRIKGHCNGLLLCRGSSYGDEVDYVVNPATRRWARLPPRPADDPTSTMGRQRQIECLAYDPAVAPAHYEAFLIPDDDEPSSKSMRSELPPASYALQVFSSATGRWEERLFVREGLAAARIADMKPLHNCNCCYRMCISNAKYRLVQMPEEIELMNHNGPVYLGISEEGVYCAFSHVFHGFLLTESSSRGDMVREMKHRVDFEPFSRKLLNAREDHGPLQQHNKGPWMLQDINYYNYQDDYCGEYLHGSDEHDKETVQDSGFEWSSDDDNVLNTEDMVEGRYDEYTTFLGFHPYKEIVFLNIYH</sequence>